<evidence type="ECO:0000313" key="3">
    <source>
        <dbReference type="Proteomes" id="UP000318186"/>
    </source>
</evidence>
<feature type="region of interest" description="Disordered" evidence="1">
    <location>
        <begin position="63"/>
        <end position="98"/>
    </location>
</feature>
<dbReference type="AlphaFoldDB" id="A0A561V5W7"/>
<sequence length="258" mass="27525">MKIVQASDCAHHLRKIEVHGAHISAPLWRSGAGGAPLLTSGQCFSDIYSRRNKEVTVGNADACVTRGRGTGDSGRPAGDLGAPGEPERPGAGRAARGVASRRLHGPAGMRVQDACWCEANESEGKFLALIKFIQQDLAVHLRVVGRADIRSGGRALVRSCAHWLPGTGAECRAPGVPSGPLACRAGAPWVRDAGSVCLRAVQRCCDRTHPARTRCRDRRSYRRVREWAAPHAATVTVPQVSVWGRRGAAPPAQLLTFV</sequence>
<reference evidence="2 3" key="1">
    <citation type="submission" date="2019-06" db="EMBL/GenBank/DDBJ databases">
        <title>Sequencing the genomes of 1000 actinobacteria strains.</title>
        <authorList>
            <person name="Klenk H.-P."/>
        </authorList>
    </citation>
    <scope>NUCLEOTIDE SEQUENCE [LARGE SCALE GENOMIC DNA]</scope>
    <source>
        <strain evidence="2 3">DSM 42059</strain>
    </source>
</reference>
<gene>
    <name evidence="2" type="ORF">FHX80_115513</name>
</gene>
<evidence type="ECO:0000313" key="2">
    <source>
        <dbReference type="EMBL" id="TWG07012.1"/>
    </source>
</evidence>
<proteinExistence type="predicted"/>
<evidence type="ECO:0000256" key="1">
    <source>
        <dbReference type="SAM" id="MobiDB-lite"/>
    </source>
</evidence>
<dbReference type="EMBL" id="VIWW01000001">
    <property type="protein sequence ID" value="TWG07012.1"/>
    <property type="molecule type" value="Genomic_DNA"/>
</dbReference>
<accession>A0A561V5W7</accession>
<protein>
    <submittedName>
        <fullName evidence="2">Uncharacterized protein</fullName>
    </submittedName>
</protein>
<organism evidence="2 3">
    <name type="scientific">Streptomyces brevispora</name>
    <dbReference type="NCBI Taxonomy" id="887462"/>
    <lineage>
        <taxon>Bacteria</taxon>
        <taxon>Bacillati</taxon>
        <taxon>Actinomycetota</taxon>
        <taxon>Actinomycetes</taxon>
        <taxon>Kitasatosporales</taxon>
        <taxon>Streptomycetaceae</taxon>
        <taxon>Streptomyces</taxon>
    </lineage>
</organism>
<name>A0A561V5W7_9ACTN</name>
<dbReference type="Proteomes" id="UP000318186">
    <property type="component" value="Unassembled WGS sequence"/>
</dbReference>
<comment type="caution">
    <text evidence="2">The sequence shown here is derived from an EMBL/GenBank/DDBJ whole genome shotgun (WGS) entry which is preliminary data.</text>
</comment>